<evidence type="ECO:0000256" key="2">
    <source>
        <dbReference type="ARBA" id="ARBA00022649"/>
    </source>
</evidence>
<reference evidence="10 11" key="1">
    <citation type="submission" date="2021-04" db="EMBL/GenBank/DDBJ databases">
        <title>Complete genome sequencing of Allochromatium tepidum strain NZ.</title>
        <authorList>
            <person name="Tsukatani Y."/>
            <person name="Mori H."/>
        </authorList>
    </citation>
    <scope>NUCLEOTIDE SEQUENCE [LARGE SCALE GENOMIC DNA]</scope>
    <source>
        <strain evidence="10 11">NZ</strain>
    </source>
</reference>
<evidence type="ECO:0000313" key="10">
    <source>
        <dbReference type="EMBL" id="BCU06484.1"/>
    </source>
</evidence>
<name>A0ABN6G9Z6_9GAMM</name>
<evidence type="ECO:0000256" key="4">
    <source>
        <dbReference type="ARBA" id="ARBA00022723"/>
    </source>
</evidence>
<keyword evidence="2 8" id="KW-1277">Toxin-antitoxin system</keyword>
<comment type="cofactor">
    <cofactor evidence="1 8">
        <name>Mg(2+)</name>
        <dbReference type="ChEBI" id="CHEBI:18420"/>
    </cofactor>
</comment>
<keyword evidence="4 8" id="KW-0479">Metal-binding</keyword>
<feature type="domain" description="PIN" evidence="9">
    <location>
        <begin position="2"/>
        <end position="122"/>
    </location>
</feature>
<protein>
    <recommendedName>
        <fullName evidence="8">Ribonuclease VapC</fullName>
        <shortName evidence="8">RNase VapC</shortName>
        <ecNumber evidence="8">3.1.-.-</ecNumber>
    </recommendedName>
    <alternativeName>
        <fullName evidence="8">Toxin VapC</fullName>
    </alternativeName>
</protein>
<sequence>MIVVDTSALMSILLNEPEAEACMTALETEDELLICAGTVAEALIVAGRRHVGRAMAELIDGLGFEVVPVTANAARRVALAYECWGKGNHPASLNYGDCFAYAVAKQYECRLLFVGRDFSRTDIEGVI</sequence>
<feature type="binding site" evidence="8">
    <location>
        <position position="5"/>
    </location>
    <ligand>
        <name>Mg(2+)</name>
        <dbReference type="ChEBI" id="CHEBI:18420"/>
    </ligand>
</feature>
<evidence type="ECO:0000256" key="7">
    <source>
        <dbReference type="ARBA" id="ARBA00038093"/>
    </source>
</evidence>
<evidence type="ECO:0000313" key="11">
    <source>
        <dbReference type="Proteomes" id="UP000680679"/>
    </source>
</evidence>
<gene>
    <name evidence="10" type="primary">vapC_3</name>
    <name evidence="8" type="synonym">vapC</name>
    <name evidence="10" type="ORF">Atep_11610</name>
</gene>
<dbReference type="PANTHER" id="PTHR33653">
    <property type="entry name" value="RIBONUCLEASE VAPC2"/>
    <property type="match status" value="1"/>
</dbReference>
<dbReference type="EMBL" id="AP024563">
    <property type="protein sequence ID" value="BCU06484.1"/>
    <property type="molecule type" value="Genomic_DNA"/>
</dbReference>
<dbReference type="InterPro" id="IPR022907">
    <property type="entry name" value="VapC_family"/>
</dbReference>
<keyword evidence="8" id="KW-0800">Toxin</keyword>
<feature type="binding site" evidence="8">
    <location>
        <position position="97"/>
    </location>
    <ligand>
        <name>Mg(2+)</name>
        <dbReference type="ChEBI" id="CHEBI:18420"/>
    </ligand>
</feature>
<keyword evidence="3 8" id="KW-0540">Nuclease</keyword>
<organism evidence="10 11">
    <name type="scientific">Allochromatium tepidum</name>
    <dbReference type="NCBI Taxonomy" id="553982"/>
    <lineage>
        <taxon>Bacteria</taxon>
        <taxon>Pseudomonadati</taxon>
        <taxon>Pseudomonadota</taxon>
        <taxon>Gammaproteobacteria</taxon>
        <taxon>Chromatiales</taxon>
        <taxon>Chromatiaceae</taxon>
        <taxon>Allochromatium</taxon>
    </lineage>
</organism>
<dbReference type="InterPro" id="IPR050556">
    <property type="entry name" value="Type_II_TA_system_RNase"/>
</dbReference>
<dbReference type="InterPro" id="IPR029060">
    <property type="entry name" value="PIN-like_dom_sf"/>
</dbReference>
<evidence type="ECO:0000256" key="3">
    <source>
        <dbReference type="ARBA" id="ARBA00022722"/>
    </source>
</evidence>
<evidence type="ECO:0000256" key="1">
    <source>
        <dbReference type="ARBA" id="ARBA00001946"/>
    </source>
</evidence>
<dbReference type="PANTHER" id="PTHR33653:SF1">
    <property type="entry name" value="RIBONUCLEASE VAPC2"/>
    <property type="match status" value="1"/>
</dbReference>
<comment type="function">
    <text evidence="8">Toxic component of a toxin-antitoxin (TA) system. An RNase.</text>
</comment>
<keyword evidence="6 8" id="KW-0460">Magnesium</keyword>
<evidence type="ECO:0000256" key="5">
    <source>
        <dbReference type="ARBA" id="ARBA00022801"/>
    </source>
</evidence>
<evidence type="ECO:0000256" key="6">
    <source>
        <dbReference type="ARBA" id="ARBA00022842"/>
    </source>
</evidence>
<dbReference type="RefSeq" id="WP_213380787.1">
    <property type="nucleotide sequence ID" value="NZ_AP024563.1"/>
</dbReference>
<dbReference type="Gene3D" id="3.40.50.1010">
    <property type="entry name" value="5'-nuclease"/>
    <property type="match status" value="1"/>
</dbReference>
<dbReference type="Pfam" id="PF01850">
    <property type="entry name" value="PIN"/>
    <property type="match status" value="1"/>
</dbReference>
<dbReference type="InterPro" id="IPR002716">
    <property type="entry name" value="PIN_dom"/>
</dbReference>
<accession>A0ABN6G9Z6</accession>
<dbReference type="Proteomes" id="UP000680679">
    <property type="component" value="Chromosome"/>
</dbReference>
<proteinExistence type="inferred from homology"/>
<dbReference type="SUPFAM" id="SSF88723">
    <property type="entry name" value="PIN domain-like"/>
    <property type="match status" value="1"/>
</dbReference>
<dbReference type="CDD" id="cd09871">
    <property type="entry name" value="PIN_MtVapC28-VapC30-like"/>
    <property type="match status" value="1"/>
</dbReference>
<keyword evidence="11" id="KW-1185">Reference proteome</keyword>
<evidence type="ECO:0000259" key="9">
    <source>
        <dbReference type="Pfam" id="PF01850"/>
    </source>
</evidence>
<keyword evidence="5 8" id="KW-0378">Hydrolase</keyword>
<evidence type="ECO:0000256" key="8">
    <source>
        <dbReference type="HAMAP-Rule" id="MF_00265"/>
    </source>
</evidence>
<dbReference type="HAMAP" id="MF_00265">
    <property type="entry name" value="VapC_Nob1"/>
    <property type="match status" value="1"/>
</dbReference>
<comment type="similarity">
    <text evidence="7 8">Belongs to the PINc/VapC protein family.</text>
</comment>
<dbReference type="EC" id="3.1.-.-" evidence="8"/>